<dbReference type="InterPro" id="IPR050171">
    <property type="entry name" value="MFS_Transporters"/>
</dbReference>
<feature type="transmembrane region" description="Helical" evidence="7">
    <location>
        <begin position="136"/>
        <end position="156"/>
    </location>
</feature>
<evidence type="ECO:0000256" key="7">
    <source>
        <dbReference type="SAM" id="Phobius"/>
    </source>
</evidence>
<keyword evidence="3" id="KW-1003">Cell membrane</keyword>
<gene>
    <name evidence="9" type="ORF">ACFPOF_26605</name>
</gene>
<feature type="transmembrane region" description="Helical" evidence="7">
    <location>
        <begin position="277"/>
        <end position="296"/>
    </location>
</feature>
<feature type="transmembrane region" description="Helical" evidence="7">
    <location>
        <begin position="162"/>
        <end position="187"/>
    </location>
</feature>
<dbReference type="InterPro" id="IPR036259">
    <property type="entry name" value="MFS_trans_sf"/>
</dbReference>
<evidence type="ECO:0000256" key="2">
    <source>
        <dbReference type="ARBA" id="ARBA00022448"/>
    </source>
</evidence>
<dbReference type="InterPro" id="IPR011701">
    <property type="entry name" value="MFS"/>
</dbReference>
<keyword evidence="6 7" id="KW-0472">Membrane</keyword>
<dbReference type="PROSITE" id="PS50850">
    <property type="entry name" value="MFS"/>
    <property type="match status" value="1"/>
</dbReference>
<dbReference type="RefSeq" id="WP_378138399.1">
    <property type="nucleotide sequence ID" value="NZ_JBHSMI010000052.1"/>
</dbReference>
<dbReference type="PANTHER" id="PTHR23517">
    <property type="entry name" value="RESISTANCE PROTEIN MDTM, PUTATIVE-RELATED-RELATED"/>
    <property type="match status" value="1"/>
</dbReference>
<dbReference type="Pfam" id="PF07690">
    <property type="entry name" value="MFS_1"/>
    <property type="match status" value="2"/>
</dbReference>
<feature type="transmembrane region" description="Helical" evidence="7">
    <location>
        <begin position="80"/>
        <end position="97"/>
    </location>
</feature>
<keyword evidence="5 7" id="KW-1133">Transmembrane helix</keyword>
<feature type="transmembrane region" description="Helical" evidence="7">
    <location>
        <begin position="336"/>
        <end position="358"/>
    </location>
</feature>
<evidence type="ECO:0000256" key="3">
    <source>
        <dbReference type="ARBA" id="ARBA00022475"/>
    </source>
</evidence>
<name>A0ABW0I1M7_9BACL</name>
<keyword evidence="4 7" id="KW-0812">Transmembrane</keyword>
<dbReference type="PANTHER" id="PTHR23517:SF13">
    <property type="entry name" value="MAJOR FACILITATOR SUPERFAMILY MFS_1"/>
    <property type="match status" value="1"/>
</dbReference>
<organism evidence="9 10">
    <name type="scientific">Cohnella soli</name>
    <dbReference type="NCBI Taxonomy" id="425005"/>
    <lineage>
        <taxon>Bacteria</taxon>
        <taxon>Bacillati</taxon>
        <taxon>Bacillota</taxon>
        <taxon>Bacilli</taxon>
        <taxon>Bacillales</taxon>
        <taxon>Paenibacillaceae</taxon>
        <taxon>Cohnella</taxon>
    </lineage>
</organism>
<dbReference type="EMBL" id="JBHSMI010000052">
    <property type="protein sequence ID" value="MFC5406321.1"/>
    <property type="molecule type" value="Genomic_DNA"/>
</dbReference>
<feature type="transmembrane region" description="Helical" evidence="7">
    <location>
        <begin position="39"/>
        <end position="60"/>
    </location>
</feature>
<feature type="transmembrane region" description="Helical" evidence="7">
    <location>
        <begin position="103"/>
        <end position="124"/>
    </location>
</feature>
<keyword evidence="10" id="KW-1185">Reference proteome</keyword>
<feature type="transmembrane region" description="Helical" evidence="7">
    <location>
        <begin position="302"/>
        <end position="324"/>
    </location>
</feature>
<accession>A0ABW0I1M7</accession>
<proteinExistence type="predicted"/>
<feature type="transmembrane region" description="Helical" evidence="7">
    <location>
        <begin position="248"/>
        <end position="265"/>
    </location>
</feature>
<feature type="domain" description="Major facilitator superfamily (MFS) profile" evidence="8">
    <location>
        <begin position="13"/>
        <end position="390"/>
    </location>
</feature>
<feature type="transmembrane region" description="Helical" evidence="7">
    <location>
        <begin position="364"/>
        <end position="385"/>
    </location>
</feature>
<feature type="transmembrane region" description="Helical" evidence="7">
    <location>
        <begin position="214"/>
        <end position="236"/>
    </location>
</feature>
<evidence type="ECO:0000256" key="1">
    <source>
        <dbReference type="ARBA" id="ARBA00004651"/>
    </source>
</evidence>
<keyword evidence="2" id="KW-0813">Transport</keyword>
<dbReference type="SUPFAM" id="SSF103473">
    <property type="entry name" value="MFS general substrate transporter"/>
    <property type="match status" value="1"/>
</dbReference>
<sequence length="401" mass="42815">MLKLKRKSLLPGFLFPAALLLFVAEWLRGAYLVSFLPNYLVQHANWTVALAGIAVSTHYLADSAVKPFAGYLLDRYSTKIVLQVGFLIAAGGFALTLSAGSGWITTIASGLMGIGLSPVWLVGVRHINEENRAAQMGALYAFWMAGLGLGPVILNLVLDGGIAIGVILLLSFVALGGIIASVCRFSIKDFDRIERTSMKAQWKSVRENIKNNRLILPAIILQTTGAGIIVPFLSSFALKRLALTNSELSMIMVLAGACVVLLLVPMGKWYDATKSRWFLVCGFGLFAVSLAGLTAMRSLAGATLMAIVMGFAYAMLLPAWNALLSRHVPAQSPNMGWGVLSSLEGMGVVLGPLIGSWVVAKGSLASPFLLCAGLYGLIGLSYILMPSEVFGSKRSVEWSKA</sequence>
<dbReference type="Proteomes" id="UP001596113">
    <property type="component" value="Unassembled WGS sequence"/>
</dbReference>
<dbReference type="InterPro" id="IPR020846">
    <property type="entry name" value="MFS_dom"/>
</dbReference>
<evidence type="ECO:0000313" key="9">
    <source>
        <dbReference type="EMBL" id="MFC5406321.1"/>
    </source>
</evidence>
<comment type="subcellular location">
    <subcellularLocation>
        <location evidence="1">Cell membrane</location>
        <topology evidence="1">Multi-pass membrane protein</topology>
    </subcellularLocation>
</comment>
<reference evidence="10" key="1">
    <citation type="journal article" date="2019" name="Int. J. Syst. Evol. Microbiol.">
        <title>The Global Catalogue of Microorganisms (GCM) 10K type strain sequencing project: providing services to taxonomists for standard genome sequencing and annotation.</title>
        <authorList>
            <consortium name="The Broad Institute Genomics Platform"/>
            <consortium name="The Broad Institute Genome Sequencing Center for Infectious Disease"/>
            <person name="Wu L."/>
            <person name="Ma J."/>
        </authorList>
    </citation>
    <scope>NUCLEOTIDE SEQUENCE [LARGE SCALE GENOMIC DNA]</scope>
    <source>
        <strain evidence="10">CGMCC 1.18575</strain>
    </source>
</reference>
<evidence type="ECO:0000256" key="6">
    <source>
        <dbReference type="ARBA" id="ARBA00023136"/>
    </source>
</evidence>
<evidence type="ECO:0000259" key="8">
    <source>
        <dbReference type="PROSITE" id="PS50850"/>
    </source>
</evidence>
<dbReference type="Gene3D" id="1.20.1250.20">
    <property type="entry name" value="MFS general substrate transporter like domains"/>
    <property type="match status" value="2"/>
</dbReference>
<comment type="caution">
    <text evidence="9">The sequence shown here is derived from an EMBL/GenBank/DDBJ whole genome shotgun (WGS) entry which is preliminary data.</text>
</comment>
<evidence type="ECO:0000313" key="10">
    <source>
        <dbReference type="Proteomes" id="UP001596113"/>
    </source>
</evidence>
<evidence type="ECO:0000256" key="5">
    <source>
        <dbReference type="ARBA" id="ARBA00022989"/>
    </source>
</evidence>
<protein>
    <submittedName>
        <fullName evidence="9">MFS transporter</fullName>
    </submittedName>
</protein>
<evidence type="ECO:0000256" key="4">
    <source>
        <dbReference type="ARBA" id="ARBA00022692"/>
    </source>
</evidence>